<name>A0A9Q5HUH6_SANBA</name>
<comment type="subcellular location">
    <subcellularLocation>
        <location evidence="1 4">Nucleus</location>
    </subcellularLocation>
</comment>
<comment type="caution">
    <text evidence="9">The sequence shown here is derived from an EMBL/GenBank/DDBJ whole genome shotgun (WGS) entry which is preliminary data.</text>
</comment>
<protein>
    <recommendedName>
        <fullName evidence="11">DDT domain-containing protein</fullName>
    </recommendedName>
</protein>
<evidence type="ECO:0008006" key="11">
    <source>
        <dbReference type="Google" id="ProtNLM"/>
    </source>
</evidence>
<dbReference type="SMART" id="SM00571">
    <property type="entry name" value="DDT"/>
    <property type="match status" value="1"/>
</dbReference>
<dbReference type="Pfam" id="PF15612">
    <property type="entry name" value="WHIM1"/>
    <property type="match status" value="1"/>
</dbReference>
<feature type="region of interest" description="Disordered" evidence="6">
    <location>
        <begin position="220"/>
        <end position="260"/>
    </location>
</feature>
<dbReference type="PROSITE" id="PS51136">
    <property type="entry name" value="WAC"/>
    <property type="match status" value="1"/>
</dbReference>
<feature type="domain" description="DDT" evidence="7">
    <location>
        <begin position="465"/>
        <end position="528"/>
    </location>
</feature>
<feature type="region of interest" description="Disordered" evidence="6">
    <location>
        <begin position="151"/>
        <end position="189"/>
    </location>
</feature>
<dbReference type="Pfam" id="PF15613">
    <property type="entry name" value="WSD"/>
    <property type="match status" value="1"/>
</dbReference>
<evidence type="ECO:0000256" key="2">
    <source>
        <dbReference type="ARBA" id="ARBA00023054"/>
    </source>
</evidence>
<dbReference type="Pfam" id="PF10537">
    <property type="entry name" value="WAC_Acf1_DNA_bd"/>
    <property type="match status" value="1"/>
</dbReference>
<organism evidence="9 10">
    <name type="scientific">Sanghuangporus baumii</name>
    <name type="common">Phellinus baumii</name>
    <dbReference type="NCBI Taxonomy" id="108892"/>
    <lineage>
        <taxon>Eukaryota</taxon>
        <taxon>Fungi</taxon>
        <taxon>Dikarya</taxon>
        <taxon>Basidiomycota</taxon>
        <taxon>Agaricomycotina</taxon>
        <taxon>Agaricomycetes</taxon>
        <taxon>Hymenochaetales</taxon>
        <taxon>Hymenochaetaceae</taxon>
        <taxon>Sanghuangporus</taxon>
    </lineage>
</organism>
<accession>A0A9Q5HUH6</accession>
<feature type="region of interest" description="Disordered" evidence="6">
    <location>
        <begin position="734"/>
        <end position="759"/>
    </location>
</feature>
<evidence type="ECO:0000256" key="3">
    <source>
        <dbReference type="ARBA" id="ARBA00023242"/>
    </source>
</evidence>
<dbReference type="GO" id="GO:0005634">
    <property type="term" value="C:nucleus"/>
    <property type="evidence" value="ECO:0007669"/>
    <property type="project" value="UniProtKB-SubCell"/>
</dbReference>
<dbReference type="Proteomes" id="UP000757232">
    <property type="component" value="Unassembled WGS sequence"/>
</dbReference>
<feature type="domain" description="WAC" evidence="8">
    <location>
        <begin position="28"/>
        <end position="136"/>
    </location>
</feature>
<dbReference type="PANTHER" id="PTHR32075:SF6">
    <property type="entry name" value="ISWI CHROMATIN-REMODELING COMPLEX SUBUNIT YPL216W-RELATED"/>
    <property type="match status" value="1"/>
</dbReference>
<feature type="compositionally biased region" description="Low complexity" evidence="6">
    <location>
        <begin position="736"/>
        <end position="749"/>
    </location>
</feature>
<reference evidence="9" key="1">
    <citation type="submission" date="2016-06" db="EMBL/GenBank/DDBJ databases">
        <title>Draft Genome sequence of the fungus Inonotus baumii.</title>
        <authorList>
            <person name="Zhu H."/>
            <person name="Lin W."/>
        </authorList>
    </citation>
    <scope>NUCLEOTIDE SEQUENCE</scope>
    <source>
        <strain evidence="9">821</strain>
    </source>
</reference>
<evidence type="ECO:0000256" key="1">
    <source>
        <dbReference type="ARBA" id="ARBA00004123"/>
    </source>
</evidence>
<dbReference type="PROSITE" id="PS50827">
    <property type="entry name" value="DDT"/>
    <property type="match status" value="1"/>
</dbReference>
<dbReference type="InterPro" id="IPR018501">
    <property type="entry name" value="DDT_dom"/>
</dbReference>
<dbReference type="InterPro" id="IPR028941">
    <property type="entry name" value="WHIM2_dom"/>
</dbReference>
<keyword evidence="3 4" id="KW-0539">Nucleus</keyword>
<dbReference type="AlphaFoldDB" id="A0A9Q5HUH6"/>
<feature type="coiled-coil region" evidence="5">
    <location>
        <begin position="788"/>
        <end position="815"/>
    </location>
</feature>
<dbReference type="GO" id="GO:0000781">
    <property type="term" value="C:chromosome, telomeric region"/>
    <property type="evidence" value="ECO:0007669"/>
    <property type="project" value="GOC"/>
</dbReference>
<feature type="coiled-coil region" evidence="5">
    <location>
        <begin position="682"/>
        <end position="716"/>
    </location>
</feature>
<dbReference type="GO" id="GO:0000785">
    <property type="term" value="C:chromatin"/>
    <property type="evidence" value="ECO:0007669"/>
    <property type="project" value="UniProtKB-ARBA"/>
</dbReference>
<dbReference type="EMBL" id="LNZH02000204">
    <property type="protein sequence ID" value="OCB86099.1"/>
    <property type="molecule type" value="Genomic_DNA"/>
</dbReference>
<evidence type="ECO:0000256" key="4">
    <source>
        <dbReference type="PROSITE-ProRule" id="PRU00475"/>
    </source>
</evidence>
<evidence type="ECO:0000313" key="10">
    <source>
        <dbReference type="Proteomes" id="UP000757232"/>
    </source>
</evidence>
<evidence type="ECO:0000313" key="9">
    <source>
        <dbReference type="EMBL" id="OCB86099.1"/>
    </source>
</evidence>
<evidence type="ECO:0000256" key="6">
    <source>
        <dbReference type="SAM" id="MobiDB-lite"/>
    </source>
</evidence>
<proteinExistence type="predicted"/>
<feature type="coiled-coil region" evidence="5">
    <location>
        <begin position="334"/>
        <end position="423"/>
    </location>
</feature>
<dbReference type="Pfam" id="PF02791">
    <property type="entry name" value="DDT"/>
    <property type="match status" value="1"/>
</dbReference>
<feature type="compositionally biased region" description="Low complexity" evidence="6">
    <location>
        <begin position="161"/>
        <end position="184"/>
    </location>
</feature>
<keyword evidence="10" id="KW-1185">Reference proteome</keyword>
<feature type="compositionally biased region" description="Basic and acidic residues" evidence="6">
    <location>
        <begin position="226"/>
        <end position="248"/>
    </location>
</feature>
<dbReference type="PANTHER" id="PTHR32075">
    <property type="entry name" value="ISWI CHROMATIN-REMODELING COMPLEX SUBUNIT YPL216W-RELATED"/>
    <property type="match status" value="1"/>
</dbReference>
<dbReference type="InterPro" id="IPR013136">
    <property type="entry name" value="WSTF_Acf1_Cbp146"/>
</dbReference>
<dbReference type="GO" id="GO:0031509">
    <property type="term" value="P:subtelomeric heterochromatin formation"/>
    <property type="evidence" value="ECO:0007669"/>
    <property type="project" value="TreeGrafter"/>
</dbReference>
<evidence type="ECO:0000256" key="5">
    <source>
        <dbReference type="SAM" id="Coils"/>
    </source>
</evidence>
<gene>
    <name evidence="9" type="ORF">A7U60_g6686</name>
</gene>
<evidence type="ECO:0000259" key="8">
    <source>
        <dbReference type="PROSITE" id="PS51136"/>
    </source>
</evidence>
<dbReference type="OrthoDB" id="332390at2759"/>
<keyword evidence="2 5" id="KW-0175">Coiled coil</keyword>
<evidence type="ECO:0000259" key="7">
    <source>
        <dbReference type="PROSITE" id="PS50827"/>
    </source>
</evidence>
<dbReference type="InterPro" id="IPR028942">
    <property type="entry name" value="WHIM1_dom"/>
</dbReference>
<sequence>MPSCRRKHVLLTEPSSELLDAAKNGLNKEVYLLAQTGEIFDSYDAYAARMSFYKLKQFQCDVTGKSGLDYFQALESEQQEARTLHTRFPEPLKAAVLSAVQWQVMGRLDHLVEAVHDRFKDRYFAGEKIYVDVEGNRYAARIIKVFPPRTSSTLKRKRTPSDGSDYSGYSSTPESTSTGSSTPEPRQLHAIGGDLNISLEESIARDDPASYTYRVQLLEEEAPQDSEEHPSVSAVNRRESGRVKEKGRANANGHSDTENGAKWAGSLMDVPCELMSRDRLVFSKSLLRRFLRECLDRDSSLASPWAVKPVIAQRLGIPTEMPEHIKAGVEKVRKDEIDKRKKVWEEKEAQAEREGRLTKKMIREREREAKAIAKAEEAAQRQREHELKAVEAARAKAKKRAADQVAKEEAERLAIEKAKLKKKAIRYPTEDLDVRITDRDKKAGMQVRRPVPSRGPDKVPFNDTEGAFEGFLQVWNFLICFGQPLHLSFFTLDDFEHALRHTLLEPRCSLLAEVHTALIHCLRTLSNGRNAYFESLHESKKGKSDVLENQPNVDQLQDICRERATMYHYIVHSNRRLLHASGRAGWEEAVIGCVIEYATVTSFPKLRSILNMLFFDWIDTSGKPMASLSPDTMSPSSSELQFAPTRAPITERYLLLSAEDRISILQFLCDLAVSTKQIHHHLDSCEEQLTTYRKEKIELNRQKKHLLEAMNTLVAENKEDDAEELVIAETSDVDSEAIAASEDASESGSTTGRRATSAQRQLALRLKAQQGQMLAKQREHARQKLTHQKQALAEHRRLDEEVGKLERRLEGIERDFRKALGVVRMKPIGKDRFYNRIWWFDGCGTSSLMGSGGSVQYATGRLFIQGPSQFDQEILDRRTEDDIVERRLEEEGEEGMLGPGDWACYSEIEEMDQFVAWLNPKGARELALKNALAKWWDLLGAGVRKRCADLAMNARMPEARRSQRGKNANSDISRESYMLWTNRKAVD</sequence>